<dbReference type="CDD" id="cd11492">
    <property type="entry name" value="SLC5sbd_NIS-SMVT"/>
    <property type="match status" value="1"/>
</dbReference>
<evidence type="ECO:0008006" key="15">
    <source>
        <dbReference type="Google" id="ProtNLM"/>
    </source>
</evidence>
<feature type="transmembrane region" description="Helical" evidence="12">
    <location>
        <begin position="170"/>
        <end position="189"/>
    </location>
</feature>
<protein>
    <recommendedName>
        <fullName evidence="15">Sodium-coupled monocarboxylate transporter 1</fullName>
    </recommendedName>
</protein>
<keyword evidence="5 12" id="KW-0812">Transmembrane</keyword>
<dbReference type="InterPro" id="IPR001734">
    <property type="entry name" value="Na/solute_symporter"/>
</dbReference>
<feature type="transmembrane region" description="Helical" evidence="12">
    <location>
        <begin position="290"/>
        <end position="313"/>
    </location>
</feature>
<evidence type="ECO:0000313" key="14">
    <source>
        <dbReference type="Proteomes" id="UP000801492"/>
    </source>
</evidence>
<feature type="transmembrane region" description="Helical" evidence="12">
    <location>
        <begin position="457"/>
        <end position="476"/>
    </location>
</feature>
<keyword evidence="8" id="KW-0406">Ion transport</keyword>
<dbReference type="GO" id="GO:0006814">
    <property type="term" value="P:sodium ion transport"/>
    <property type="evidence" value="ECO:0007669"/>
    <property type="project" value="UniProtKB-KW"/>
</dbReference>
<evidence type="ECO:0000256" key="7">
    <source>
        <dbReference type="ARBA" id="ARBA00023053"/>
    </source>
</evidence>
<sequence length="587" mass="65516">IRIQYIHRKAKQNITMQHILFSWFDYILFITMMGLSAIIGIYFGLFKKQNTTIDYLQGGKTMKVFPIAMSLAASTVSGVALIGIPAEIYMFGTQYWMMVISIILVGLAGNFIYLPVFYRLQVTSVFEYLEMRFDKKLRTAASLIFTFMNIIALPAMMYASSLAFNQVTGINLHVTALFMFLLCIFYTTIGGVKAVVWADTLQFAVTLSTFFCLLIMGTISVGGLSIIWERAKGGDRLHFFNMDFDPTARVTFWNVITGNFFMWSSIVTVNQGTVQRFLAVPTYKASQRTLIIFVVFTIITKCISCFSGLIVYAKYYNCDPLTAGFIKKPDQIIPFYVMDTSKQLPGLGGLFVAGLCTTALSSVSTFLNAVSGTIYRDFVEPFMPTTTSERKASNILKLITLIVGLISTGLIFLVEKVGSILRLAITACGITAGPVLGVFTMGMLLPIVNRKGAISGLLGSVMFIVFVTVGNQIYIWNGAIKELLKPLNTRGCNFTQPISTVLVENITMFAQEEPFWLFRISFYNYVPMGTILTIIIGLTVSWFSESKFDPPCNPDLLSPWIHRFLPKSSFAASYDLAEEEKLNINPK</sequence>
<evidence type="ECO:0000256" key="9">
    <source>
        <dbReference type="ARBA" id="ARBA00023136"/>
    </source>
</evidence>
<dbReference type="GO" id="GO:0005886">
    <property type="term" value="C:plasma membrane"/>
    <property type="evidence" value="ECO:0007669"/>
    <property type="project" value="UniProtKB-SubCell"/>
</dbReference>
<organism evidence="13 14">
    <name type="scientific">Ignelater luminosus</name>
    <name type="common">Cucubano</name>
    <name type="synonym">Pyrophorus luminosus</name>
    <dbReference type="NCBI Taxonomy" id="2038154"/>
    <lineage>
        <taxon>Eukaryota</taxon>
        <taxon>Metazoa</taxon>
        <taxon>Ecdysozoa</taxon>
        <taxon>Arthropoda</taxon>
        <taxon>Hexapoda</taxon>
        <taxon>Insecta</taxon>
        <taxon>Pterygota</taxon>
        <taxon>Neoptera</taxon>
        <taxon>Endopterygota</taxon>
        <taxon>Coleoptera</taxon>
        <taxon>Polyphaga</taxon>
        <taxon>Elateriformia</taxon>
        <taxon>Elateroidea</taxon>
        <taxon>Elateridae</taxon>
        <taxon>Agrypninae</taxon>
        <taxon>Pyrophorini</taxon>
        <taxon>Ignelater</taxon>
    </lineage>
</organism>
<feature type="transmembrane region" description="Helical" evidence="12">
    <location>
        <begin position="395"/>
        <end position="414"/>
    </location>
</feature>
<feature type="non-terminal residue" evidence="13">
    <location>
        <position position="1"/>
    </location>
</feature>
<feature type="transmembrane region" description="Helical" evidence="12">
    <location>
        <begin position="522"/>
        <end position="543"/>
    </location>
</feature>
<accession>A0A8K0D0Z6</accession>
<feature type="transmembrane region" description="Helical" evidence="12">
    <location>
        <begin position="201"/>
        <end position="228"/>
    </location>
</feature>
<comment type="caution">
    <text evidence="13">The sequence shown here is derived from an EMBL/GenBank/DDBJ whole genome shotgun (WGS) entry which is preliminary data.</text>
</comment>
<dbReference type="InterPro" id="IPR051163">
    <property type="entry name" value="Sodium:Solute_Symporter_SSF"/>
</dbReference>
<evidence type="ECO:0000256" key="4">
    <source>
        <dbReference type="ARBA" id="ARBA00022475"/>
    </source>
</evidence>
<keyword evidence="3" id="KW-0813">Transport</keyword>
<reference evidence="13" key="1">
    <citation type="submission" date="2019-08" db="EMBL/GenBank/DDBJ databases">
        <title>The genome of the North American firefly Photinus pyralis.</title>
        <authorList>
            <consortium name="Photinus pyralis genome working group"/>
            <person name="Fallon T.R."/>
            <person name="Sander Lower S.E."/>
            <person name="Weng J.-K."/>
        </authorList>
    </citation>
    <scope>NUCLEOTIDE SEQUENCE</scope>
    <source>
        <strain evidence="13">TRF0915ILg1</strain>
        <tissue evidence="13">Whole body</tissue>
    </source>
</reference>
<keyword evidence="14" id="KW-1185">Reference proteome</keyword>
<keyword evidence="7" id="KW-0915">Sodium</keyword>
<dbReference type="Gene3D" id="1.20.1730.10">
    <property type="entry name" value="Sodium/glucose cotransporter"/>
    <property type="match status" value="1"/>
</dbReference>
<name>A0A8K0D0Z6_IGNLU</name>
<dbReference type="GO" id="GO:0015293">
    <property type="term" value="F:symporter activity"/>
    <property type="evidence" value="ECO:0007669"/>
    <property type="project" value="TreeGrafter"/>
</dbReference>
<feature type="transmembrane region" description="Helical" evidence="12">
    <location>
        <begin position="350"/>
        <end position="375"/>
    </location>
</feature>
<comment type="subcellular location">
    <subcellularLocation>
        <location evidence="1">Cell membrane</location>
        <topology evidence="1">Multi-pass membrane protein</topology>
    </subcellularLocation>
</comment>
<feature type="transmembrane region" description="Helical" evidence="12">
    <location>
        <begin position="95"/>
        <end position="118"/>
    </location>
</feature>
<feature type="transmembrane region" description="Helical" evidence="12">
    <location>
        <begin position="67"/>
        <end position="89"/>
    </location>
</feature>
<dbReference type="Proteomes" id="UP000801492">
    <property type="component" value="Unassembled WGS sequence"/>
</dbReference>
<feature type="transmembrane region" description="Helical" evidence="12">
    <location>
        <begin position="420"/>
        <end position="445"/>
    </location>
</feature>
<feature type="transmembrane region" description="Helical" evidence="12">
    <location>
        <begin position="248"/>
        <end position="269"/>
    </location>
</feature>
<dbReference type="EMBL" id="VTPC01004236">
    <property type="protein sequence ID" value="KAF2897368.1"/>
    <property type="molecule type" value="Genomic_DNA"/>
</dbReference>
<evidence type="ECO:0000256" key="6">
    <source>
        <dbReference type="ARBA" id="ARBA00022989"/>
    </source>
</evidence>
<dbReference type="InterPro" id="IPR038377">
    <property type="entry name" value="Na/Glc_symporter_sf"/>
</dbReference>
<evidence type="ECO:0000256" key="12">
    <source>
        <dbReference type="SAM" id="Phobius"/>
    </source>
</evidence>
<evidence type="ECO:0000256" key="5">
    <source>
        <dbReference type="ARBA" id="ARBA00022692"/>
    </source>
</evidence>
<dbReference type="PANTHER" id="PTHR42985">
    <property type="entry name" value="SODIUM-COUPLED MONOCARBOXYLATE TRANSPORTER"/>
    <property type="match status" value="1"/>
</dbReference>
<keyword evidence="6 12" id="KW-1133">Transmembrane helix</keyword>
<proteinExistence type="inferred from homology"/>
<evidence type="ECO:0000256" key="10">
    <source>
        <dbReference type="ARBA" id="ARBA00023201"/>
    </source>
</evidence>
<comment type="similarity">
    <text evidence="2 11">Belongs to the sodium:solute symporter (SSF) (TC 2.A.21) family.</text>
</comment>
<dbReference type="NCBIfam" id="TIGR00813">
    <property type="entry name" value="sss"/>
    <property type="match status" value="1"/>
</dbReference>
<dbReference type="Pfam" id="PF00474">
    <property type="entry name" value="SSF"/>
    <property type="match status" value="1"/>
</dbReference>
<evidence type="ECO:0000256" key="3">
    <source>
        <dbReference type="ARBA" id="ARBA00022448"/>
    </source>
</evidence>
<evidence type="ECO:0000256" key="2">
    <source>
        <dbReference type="ARBA" id="ARBA00006434"/>
    </source>
</evidence>
<dbReference type="OrthoDB" id="6132759at2759"/>
<evidence type="ECO:0000256" key="8">
    <source>
        <dbReference type="ARBA" id="ARBA00023065"/>
    </source>
</evidence>
<feature type="transmembrane region" description="Helical" evidence="12">
    <location>
        <begin position="26"/>
        <end position="46"/>
    </location>
</feature>
<evidence type="ECO:0000256" key="1">
    <source>
        <dbReference type="ARBA" id="ARBA00004651"/>
    </source>
</evidence>
<dbReference type="PROSITE" id="PS50283">
    <property type="entry name" value="NA_SOLUT_SYMP_3"/>
    <property type="match status" value="1"/>
</dbReference>
<keyword evidence="9 12" id="KW-0472">Membrane</keyword>
<feature type="transmembrane region" description="Helical" evidence="12">
    <location>
        <begin position="139"/>
        <end position="158"/>
    </location>
</feature>
<dbReference type="AlphaFoldDB" id="A0A8K0D0Z6"/>
<keyword evidence="10" id="KW-0739">Sodium transport</keyword>
<gene>
    <name evidence="13" type="ORF">ILUMI_08807</name>
</gene>
<keyword evidence="4" id="KW-1003">Cell membrane</keyword>
<dbReference type="PANTHER" id="PTHR42985:SF21">
    <property type="entry name" value="SODIUM-DEPENDENT MULTIVITAMIN TRANSPORTER-LIKE PROTEIN"/>
    <property type="match status" value="1"/>
</dbReference>
<evidence type="ECO:0000256" key="11">
    <source>
        <dbReference type="RuleBase" id="RU362091"/>
    </source>
</evidence>
<evidence type="ECO:0000313" key="13">
    <source>
        <dbReference type="EMBL" id="KAF2897368.1"/>
    </source>
</evidence>